<comment type="caution">
    <text evidence="8">The sequence shown here is derived from an EMBL/GenBank/DDBJ whole genome shotgun (WGS) entry which is preliminary data.</text>
</comment>
<evidence type="ECO:0000313" key="8">
    <source>
        <dbReference type="EMBL" id="MFD2543410.1"/>
    </source>
</evidence>
<evidence type="ECO:0000256" key="6">
    <source>
        <dbReference type="SAM" id="SignalP"/>
    </source>
</evidence>
<dbReference type="PROSITE" id="PS51935">
    <property type="entry name" value="NLPC_P60"/>
    <property type="match status" value="1"/>
</dbReference>
<evidence type="ECO:0000256" key="2">
    <source>
        <dbReference type="ARBA" id="ARBA00022670"/>
    </source>
</evidence>
<dbReference type="PANTHER" id="PTHR47360:SF1">
    <property type="entry name" value="ENDOPEPTIDASE NLPC-RELATED"/>
    <property type="match status" value="1"/>
</dbReference>
<dbReference type="InterPro" id="IPR052062">
    <property type="entry name" value="Murein_DD/LD_carboxypeptidase"/>
</dbReference>
<proteinExistence type="inferred from homology"/>
<protein>
    <submittedName>
        <fullName evidence="8">C40 family peptidase</fullName>
    </submittedName>
</protein>
<comment type="similarity">
    <text evidence="1">Belongs to the peptidase C40 family.</text>
</comment>
<dbReference type="Proteomes" id="UP001597467">
    <property type="component" value="Unassembled WGS sequence"/>
</dbReference>
<accession>A0ABW5K670</accession>
<dbReference type="InterPro" id="IPR038765">
    <property type="entry name" value="Papain-like_cys_pep_sf"/>
</dbReference>
<evidence type="ECO:0000256" key="5">
    <source>
        <dbReference type="ARBA" id="ARBA00022807"/>
    </source>
</evidence>
<feature type="chain" id="PRO_5047187771" evidence="6">
    <location>
        <begin position="21"/>
        <end position="174"/>
    </location>
</feature>
<feature type="domain" description="NlpC/P60" evidence="7">
    <location>
        <begin position="47"/>
        <end position="174"/>
    </location>
</feature>
<gene>
    <name evidence="8" type="ORF">ACFSSB_13850</name>
</gene>
<name>A0ABW5K670_9FLAO</name>
<sequence>MCIKKFALILILLISFSACKSSKSKRVVTKKTRTTKTATNKTTTKTNANIKKVVDYAKTFEGVKYKYGGTTKKGMDCSGLIYTSFKKEAISLPRTTHDLSTTGNWIDLKEVKVGDLLFFATKKNSRKVNHVGIVTTARTGYVEFIHASTSRGVMISNLAERYWYLAYVQARRVM</sequence>
<dbReference type="PROSITE" id="PS51257">
    <property type="entry name" value="PROKAR_LIPOPROTEIN"/>
    <property type="match status" value="1"/>
</dbReference>
<dbReference type="InterPro" id="IPR000064">
    <property type="entry name" value="NLP_P60_dom"/>
</dbReference>
<feature type="signal peptide" evidence="6">
    <location>
        <begin position="1"/>
        <end position="20"/>
    </location>
</feature>
<evidence type="ECO:0000259" key="7">
    <source>
        <dbReference type="PROSITE" id="PS51935"/>
    </source>
</evidence>
<keyword evidence="9" id="KW-1185">Reference proteome</keyword>
<evidence type="ECO:0000256" key="1">
    <source>
        <dbReference type="ARBA" id="ARBA00007074"/>
    </source>
</evidence>
<evidence type="ECO:0000256" key="3">
    <source>
        <dbReference type="ARBA" id="ARBA00022729"/>
    </source>
</evidence>
<evidence type="ECO:0000256" key="4">
    <source>
        <dbReference type="ARBA" id="ARBA00022801"/>
    </source>
</evidence>
<dbReference type="Gene3D" id="3.90.1720.10">
    <property type="entry name" value="endopeptidase domain like (from Nostoc punctiforme)"/>
    <property type="match status" value="1"/>
</dbReference>
<keyword evidence="4" id="KW-0378">Hydrolase</keyword>
<dbReference type="PANTHER" id="PTHR47360">
    <property type="entry name" value="MUREIN DD-ENDOPEPTIDASE MEPS/MUREIN LD-CARBOXYPEPTIDASE"/>
    <property type="match status" value="1"/>
</dbReference>
<dbReference type="Pfam" id="PF00877">
    <property type="entry name" value="NLPC_P60"/>
    <property type="match status" value="1"/>
</dbReference>
<dbReference type="RefSeq" id="WP_379905265.1">
    <property type="nucleotide sequence ID" value="NZ_JBHULM010000011.1"/>
</dbReference>
<evidence type="ECO:0000313" key="9">
    <source>
        <dbReference type="Proteomes" id="UP001597467"/>
    </source>
</evidence>
<reference evidence="9" key="1">
    <citation type="journal article" date="2019" name="Int. J. Syst. Evol. Microbiol.">
        <title>The Global Catalogue of Microorganisms (GCM) 10K type strain sequencing project: providing services to taxonomists for standard genome sequencing and annotation.</title>
        <authorList>
            <consortium name="The Broad Institute Genomics Platform"/>
            <consortium name="The Broad Institute Genome Sequencing Center for Infectious Disease"/>
            <person name="Wu L."/>
            <person name="Ma J."/>
        </authorList>
    </citation>
    <scope>NUCLEOTIDE SEQUENCE [LARGE SCALE GENOMIC DNA]</scope>
    <source>
        <strain evidence="9">KCTC 42808</strain>
    </source>
</reference>
<keyword evidence="2" id="KW-0645">Protease</keyword>
<keyword evidence="3 6" id="KW-0732">Signal</keyword>
<keyword evidence="5" id="KW-0788">Thiol protease</keyword>
<organism evidence="8 9">
    <name type="scientific">Lacinutrix gracilariae</name>
    <dbReference type="NCBI Taxonomy" id="1747198"/>
    <lineage>
        <taxon>Bacteria</taxon>
        <taxon>Pseudomonadati</taxon>
        <taxon>Bacteroidota</taxon>
        <taxon>Flavobacteriia</taxon>
        <taxon>Flavobacteriales</taxon>
        <taxon>Flavobacteriaceae</taxon>
        <taxon>Lacinutrix</taxon>
    </lineage>
</organism>
<dbReference type="EMBL" id="JBHULM010000011">
    <property type="protein sequence ID" value="MFD2543410.1"/>
    <property type="molecule type" value="Genomic_DNA"/>
</dbReference>
<dbReference type="SUPFAM" id="SSF54001">
    <property type="entry name" value="Cysteine proteinases"/>
    <property type="match status" value="1"/>
</dbReference>